<dbReference type="EMBL" id="BEXD01003879">
    <property type="protein sequence ID" value="GBC03330.1"/>
    <property type="molecule type" value="Genomic_DNA"/>
</dbReference>
<accession>A0A2Z6S2K5</accession>
<dbReference type="AlphaFoldDB" id="A0A2Z6S2K5"/>
<protein>
    <submittedName>
        <fullName evidence="1">Uncharacterized protein</fullName>
    </submittedName>
</protein>
<dbReference type="Proteomes" id="UP000247702">
    <property type="component" value="Unassembled WGS sequence"/>
</dbReference>
<gene>
    <name evidence="2" type="ORF">RCL2_001342700</name>
    <name evidence="1" type="ORF">RclHR1_05070014</name>
</gene>
<proteinExistence type="predicted"/>
<dbReference type="Proteomes" id="UP000615446">
    <property type="component" value="Unassembled WGS sequence"/>
</dbReference>
<name>A0A2Z6S2K5_9GLOM</name>
<evidence type="ECO:0000313" key="3">
    <source>
        <dbReference type="Proteomes" id="UP000247702"/>
    </source>
</evidence>
<comment type="caution">
    <text evidence="1">The sequence shown here is derived from an EMBL/GenBank/DDBJ whole genome shotgun (WGS) entry which is preliminary data.</text>
</comment>
<evidence type="ECO:0000313" key="2">
    <source>
        <dbReference type="EMBL" id="GES86371.1"/>
    </source>
</evidence>
<sequence length="101" mass="12111">MPKLQSLDFKSIYHEKDKEFDFGEYLSTSLIRVVSENLRIIGIPYNIKFSLKTLETFFEKWRGRPAITILMEYPQFYQRDDSYKNLISKYKMEGVIKDINV</sequence>
<dbReference type="EMBL" id="BLAL01000160">
    <property type="protein sequence ID" value="GES86371.1"/>
    <property type="molecule type" value="Genomic_DNA"/>
</dbReference>
<evidence type="ECO:0000313" key="1">
    <source>
        <dbReference type="EMBL" id="GBC03330.1"/>
    </source>
</evidence>
<reference evidence="1 3" key="1">
    <citation type="submission" date="2017-11" db="EMBL/GenBank/DDBJ databases">
        <title>The genome of Rhizophagus clarus HR1 reveals common genetic basis of auxotrophy among arbuscular mycorrhizal fungi.</title>
        <authorList>
            <person name="Kobayashi Y."/>
        </authorList>
    </citation>
    <scope>NUCLEOTIDE SEQUENCE [LARGE SCALE GENOMIC DNA]</scope>
    <source>
        <strain evidence="1 3">HR1</strain>
    </source>
</reference>
<dbReference type="OrthoDB" id="10463242at2759"/>
<reference evidence="2" key="2">
    <citation type="submission" date="2019-10" db="EMBL/GenBank/DDBJ databases">
        <title>Conservation and host-specific expression of non-tandemly repeated heterogenous ribosome RNA gene in arbuscular mycorrhizal fungi.</title>
        <authorList>
            <person name="Maeda T."/>
            <person name="Kobayashi Y."/>
            <person name="Nakagawa T."/>
            <person name="Ezawa T."/>
            <person name="Yamaguchi K."/>
            <person name="Bino T."/>
            <person name="Nishimoto Y."/>
            <person name="Shigenobu S."/>
            <person name="Kawaguchi M."/>
        </authorList>
    </citation>
    <scope>NUCLEOTIDE SEQUENCE</scope>
    <source>
        <strain evidence="2">HR1</strain>
    </source>
</reference>
<keyword evidence="3" id="KW-1185">Reference proteome</keyword>
<organism evidence="1 3">
    <name type="scientific">Rhizophagus clarus</name>
    <dbReference type="NCBI Taxonomy" id="94130"/>
    <lineage>
        <taxon>Eukaryota</taxon>
        <taxon>Fungi</taxon>
        <taxon>Fungi incertae sedis</taxon>
        <taxon>Mucoromycota</taxon>
        <taxon>Glomeromycotina</taxon>
        <taxon>Glomeromycetes</taxon>
        <taxon>Glomerales</taxon>
        <taxon>Glomeraceae</taxon>
        <taxon>Rhizophagus</taxon>
    </lineage>
</organism>